<dbReference type="InterPro" id="IPR003352">
    <property type="entry name" value="PTS_EIIC"/>
</dbReference>
<dbReference type="EMBL" id="CP060715">
    <property type="protein sequence ID" value="QNN60813.1"/>
    <property type="molecule type" value="Genomic_DNA"/>
</dbReference>
<proteinExistence type="predicted"/>
<feature type="transmembrane region" description="Helical" evidence="8">
    <location>
        <begin position="303"/>
        <end position="325"/>
    </location>
</feature>
<dbReference type="KEGG" id="eio:H9L01_00055"/>
<evidence type="ECO:0000256" key="2">
    <source>
        <dbReference type="ARBA" id="ARBA00022448"/>
    </source>
</evidence>
<evidence type="ECO:0000313" key="11">
    <source>
        <dbReference type="Proteomes" id="UP000515928"/>
    </source>
</evidence>
<evidence type="ECO:0000256" key="5">
    <source>
        <dbReference type="ARBA" id="ARBA00022692"/>
    </source>
</evidence>
<evidence type="ECO:0000256" key="7">
    <source>
        <dbReference type="ARBA" id="ARBA00023136"/>
    </source>
</evidence>
<keyword evidence="5 8" id="KW-0812">Transmembrane</keyword>
<feature type="domain" description="Phosphotransferase system EIIC" evidence="9">
    <location>
        <begin position="12"/>
        <end position="338"/>
    </location>
</feature>
<keyword evidence="7 8" id="KW-0472">Membrane</keyword>
<dbReference type="GO" id="GO:0009401">
    <property type="term" value="P:phosphoenolpyruvate-dependent sugar phosphotransferase system"/>
    <property type="evidence" value="ECO:0007669"/>
    <property type="project" value="InterPro"/>
</dbReference>
<dbReference type="GO" id="GO:0008982">
    <property type="term" value="F:protein-N(PI)-phosphohistidine-sugar phosphotransferase activity"/>
    <property type="evidence" value="ECO:0007669"/>
    <property type="project" value="InterPro"/>
</dbReference>
<sequence>MKDLSFKDFTNKVLTGMSIGIVVALIPGALLGELAKALNWEFVSQLTTISTRLLAVVMGLTIAMQFKLTPIQSATLAITTAIGSGGIKFMDGTLVLAGIGDVINAGITAAIAVWVMLMIGNRFKAYTILLVPTIVIILVGQLGLIMLPYVSAFTGFIGQMVNAFTSFTPVVAGILISITFAIMIVSPISTAGVAMAISLAGIGSGAANLGICAAGFGLAIAGFKVNGVGTSIAHFLGSPKMQMANMIKKPKMMLPIVLNAAVCGAFAGILTIVGTPASAGFGISGLIGPINHLNIVGYSAGNLLITVLVFVGIPVVMGFVSSYLFDNKLKLVSAEDYKIDFK</sequence>
<feature type="transmembrane region" description="Helical" evidence="8">
    <location>
        <begin position="12"/>
        <end position="30"/>
    </location>
</feature>
<reference evidence="10 11" key="1">
    <citation type="submission" date="2020-08" db="EMBL/GenBank/DDBJ databases">
        <title>Genome sequence of Erysipelothrix inopinata DSM 15511T.</title>
        <authorList>
            <person name="Hyun D.-W."/>
            <person name="Bae J.-W."/>
        </authorList>
    </citation>
    <scope>NUCLEOTIDE SEQUENCE [LARGE SCALE GENOMIC DNA]</scope>
    <source>
        <strain evidence="10 11">DSM 15511</strain>
    </source>
</reference>
<feature type="transmembrane region" description="Helical" evidence="8">
    <location>
        <begin position="217"/>
        <end position="236"/>
    </location>
</feature>
<dbReference type="AlphaFoldDB" id="A0A7G9RYY8"/>
<name>A0A7G9RYY8_9FIRM</name>
<accession>A0A7G9RYY8</accession>
<feature type="transmembrane region" description="Helical" evidence="8">
    <location>
        <begin position="42"/>
        <end position="64"/>
    </location>
</feature>
<keyword evidence="2" id="KW-0813">Transport</keyword>
<dbReference type="RefSeq" id="WP_187533934.1">
    <property type="nucleotide sequence ID" value="NZ_CBCSHU010000008.1"/>
</dbReference>
<keyword evidence="11" id="KW-1185">Reference proteome</keyword>
<evidence type="ECO:0000256" key="6">
    <source>
        <dbReference type="ARBA" id="ARBA00022989"/>
    </source>
</evidence>
<feature type="transmembrane region" description="Helical" evidence="8">
    <location>
        <begin position="256"/>
        <end position="283"/>
    </location>
</feature>
<dbReference type="Pfam" id="PF13303">
    <property type="entry name" value="PTS_EIIC_2"/>
    <property type="match status" value="1"/>
</dbReference>
<dbReference type="Proteomes" id="UP000515928">
    <property type="component" value="Chromosome"/>
</dbReference>
<organism evidence="10 11">
    <name type="scientific">Erysipelothrix inopinata</name>
    <dbReference type="NCBI Taxonomy" id="225084"/>
    <lineage>
        <taxon>Bacteria</taxon>
        <taxon>Bacillati</taxon>
        <taxon>Bacillota</taxon>
        <taxon>Erysipelotrichia</taxon>
        <taxon>Erysipelotrichales</taxon>
        <taxon>Erysipelotrichaceae</taxon>
        <taxon>Erysipelothrix</taxon>
    </lineage>
</organism>
<evidence type="ECO:0000256" key="3">
    <source>
        <dbReference type="ARBA" id="ARBA00022475"/>
    </source>
</evidence>
<keyword evidence="6 8" id="KW-1133">Transmembrane helix</keyword>
<comment type="subcellular location">
    <subcellularLocation>
        <location evidence="1">Cell membrane</location>
        <topology evidence="1">Multi-pass membrane protein</topology>
    </subcellularLocation>
</comment>
<dbReference type="GO" id="GO:0005886">
    <property type="term" value="C:plasma membrane"/>
    <property type="evidence" value="ECO:0007669"/>
    <property type="project" value="UniProtKB-SubCell"/>
</dbReference>
<gene>
    <name evidence="10" type="ORF">H9L01_00055</name>
</gene>
<feature type="transmembrane region" description="Helical" evidence="8">
    <location>
        <begin position="129"/>
        <end position="151"/>
    </location>
</feature>
<protein>
    <submittedName>
        <fullName evidence="10">PTS sugar transporter subunit IIC</fullName>
    </submittedName>
</protein>
<feature type="transmembrane region" description="Helical" evidence="8">
    <location>
        <begin position="95"/>
        <end position="117"/>
    </location>
</feature>
<feature type="transmembrane region" description="Helical" evidence="8">
    <location>
        <begin position="163"/>
        <end position="185"/>
    </location>
</feature>
<evidence type="ECO:0000256" key="1">
    <source>
        <dbReference type="ARBA" id="ARBA00004651"/>
    </source>
</evidence>
<evidence type="ECO:0000256" key="4">
    <source>
        <dbReference type="ARBA" id="ARBA00022597"/>
    </source>
</evidence>
<keyword evidence="4 10" id="KW-0762">Sugar transport</keyword>
<feature type="transmembrane region" description="Helical" evidence="8">
    <location>
        <begin position="192"/>
        <end position="211"/>
    </location>
</feature>
<evidence type="ECO:0000259" key="9">
    <source>
        <dbReference type="Pfam" id="PF13303"/>
    </source>
</evidence>
<evidence type="ECO:0000256" key="8">
    <source>
        <dbReference type="SAM" id="Phobius"/>
    </source>
</evidence>
<keyword evidence="3" id="KW-1003">Cell membrane</keyword>
<evidence type="ECO:0000313" key="10">
    <source>
        <dbReference type="EMBL" id="QNN60813.1"/>
    </source>
</evidence>